<sequence>MGKGGNIAQAIERAWNDEGEGGDKFYGLQVIQASAVNVVGEKDSQ</sequence>
<evidence type="ECO:0000313" key="1">
    <source>
        <dbReference type="EMBL" id="MPN57682.1"/>
    </source>
</evidence>
<gene>
    <name evidence="1" type="ORF">SDC9_205376</name>
</gene>
<name>A0A645J3J7_9ZZZZ</name>
<comment type="caution">
    <text evidence="1">The sequence shown here is derived from an EMBL/GenBank/DDBJ whole genome shotgun (WGS) entry which is preliminary data.</text>
</comment>
<organism evidence="1">
    <name type="scientific">bioreactor metagenome</name>
    <dbReference type="NCBI Taxonomy" id="1076179"/>
    <lineage>
        <taxon>unclassified sequences</taxon>
        <taxon>metagenomes</taxon>
        <taxon>ecological metagenomes</taxon>
    </lineage>
</organism>
<protein>
    <submittedName>
        <fullName evidence="1">Uncharacterized protein</fullName>
    </submittedName>
</protein>
<dbReference type="EMBL" id="VSSQ01129521">
    <property type="protein sequence ID" value="MPN57682.1"/>
    <property type="molecule type" value="Genomic_DNA"/>
</dbReference>
<reference evidence="1" key="1">
    <citation type="submission" date="2019-08" db="EMBL/GenBank/DDBJ databases">
        <authorList>
            <person name="Kucharzyk K."/>
            <person name="Murdoch R.W."/>
            <person name="Higgins S."/>
            <person name="Loffler F."/>
        </authorList>
    </citation>
    <scope>NUCLEOTIDE SEQUENCE</scope>
</reference>
<proteinExistence type="predicted"/>
<accession>A0A645J3J7</accession>
<dbReference type="AlphaFoldDB" id="A0A645J3J7"/>